<dbReference type="Gene3D" id="1.20.1250.20">
    <property type="entry name" value="MFS general substrate transporter like domains"/>
    <property type="match status" value="1"/>
</dbReference>
<accession>A0A0A9AML8</accession>
<feature type="transmembrane region" description="Helical" evidence="1">
    <location>
        <begin position="46"/>
        <end position="72"/>
    </location>
</feature>
<keyword evidence="1" id="KW-0472">Membrane</keyword>
<keyword evidence="1" id="KW-1133">Transmembrane helix</keyword>
<sequence length="117" mass="12578">MANLHGTELKILVNIASLLKNVFSATITTACNILQNTAVKQEQRGVANGISVTLMSMFKAIAPAAAGILFSWAQKHITGLFLPGDQILFLMLNMVSVIGLVLTFKPFFSLPNSVRSS</sequence>
<reference evidence="2" key="2">
    <citation type="journal article" date="2015" name="Data Brief">
        <title>Shoot transcriptome of the giant reed, Arundo donax.</title>
        <authorList>
            <person name="Barrero R.A."/>
            <person name="Guerrero F.D."/>
            <person name="Moolhuijzen P."/>
            <person name="Goolsby J.A."/>
            <person name="Tidwell J."/>
            <person name="Bellgard S.E."/>
            <person name="Bellgard M.I."/>
        </authorList>
    </citation>
    <scope>NUCLEOTIDE SEQUENCE</scope>
    <source>
        <tissue evidence="2">Shoot tissue taken approximately 20 cm above the soil surface</tissue>
    </source>
</reference>
<reference evidence="2" key="1">
    <citation type="submission" date="2014-09" db="EMBL/GenBank/DDBJ databases">
        <authorList>
            <person name="Magalhaes I.L.F."/>
            <person name="Oliveira U."/>
            <person name="Santos F.R."/>
            <person name="Vidigal T.H.D.A."/>
            <person name="Brescovit A.D."/>
            <person name="Santos A.J."/>
        </authorList>
    </citation>
    <scope>NUCLEOTIDE SEQUENCE</scope>
    <source>
        <tissue evidence="2">Shoot tissue taken approximately 20 cm above the soil surface</tissue>
    </source>
</reference>
<keyword evidence="1" id="KW-0812">Transmembrane</keyword>
<evidence type="ECO:0000256" key="1">
    <source>
        <dbReference type="SAM" id="Phobius"/>
    </source>
</evidence>
<proteinExistence type="predicted"/>
<dbReference type="EMBL" id="GBRH01245494">
    <property type="protein sequence ID" value="JAD52401.1"/>
    <property type="molecule type" value="Transcribed_RNA"/>
</dbReference>
<dbReference type="SUPFAM" id="SSF103473">
    <property type="entry name" value="MFS general substrate transporter"/>
    <property type="match status" value="1"/>
</dbReference>
<evidence type="ECO:0000313" key="2">
    <source>
        <dbReference type="EMBL" id="JAD52401.1"/>
    </source>
</evidence>
<feature type="transmembrane region" description="Helical" evidence="1">
    <location>
        <begin position="87"/>
        <end position="108"/>
    </location>
</feature>
<dbReference type="AlphaFoldDB" id="A0A0A9AML8"/>
<evidence type="ECO:0008006" key="3">
    <source>
        <dbReference type="Google" id="ProtNLM"/>
    </source>
</evidence>
<protein>
    <recommendedName>
        <fullName evidence="3">Major facilitator superfamily (MFS) profile domain-containing protein</fullName>
    </recommendedName>
</protein>
<organism evidence="2">
    <name type="scientific">Arundo donax</name>
    <name type="common">Giant reed</name>
    <name type="synonym">Donax arundinaceus</name>
    <dbReference type="NCBI Taxonomy" id="35708"/>
    <lineage>
        <taxon>Eukaryota</taxon>
        <taxon>Viridiplantae</taxon>
        <taxon>Streptophyta</taxon>
        <taxon>Embryophyta</taxon>
        <taxon>Tracheophyta</taxon>
        <taxon>Spermatophyta</taxon>
        <taxon>Magnoliopsida</taxon>
        <taxon>Liliopsida</taxon>
        <taxon>Poales</taxon>
        <taxon>Poaceae</taxon>
        <taxon>PACMAD clade</taxon>
        <taxon>Arundinoideae</taxon>
        <taxon>Arundineae</taxon>
        <taxon>Arundo</taxon>
    </lineage>
</organism>
<name>A0A0A9AML8_ARUDO</name>
<dbReference type="InterPro" id="IPR036259">
    <property type="entry name" value="MFS_trans_sf"/>
</dbReference>